<dbReference type="GO" id="GO:0016020">
    <property type="term" value="C:membrane"/>
    <property type="evidence" value="ECO:0007669"/>
    <property type="project" value="UniProtKB-SubCell"/>
</dbReference>
<keyword evidence="8" id="KW-1185">Reference proteome</keyword>
<name>A0AAI9UZC4_9PEZI</name>
<organism evidence="7 8">
    <name type="scientific">Colletotrichum melonis</name>
    <dbReference type="NCBI Taxonomy" id="1209925"/>
    <lineage>
        <taxon>Eukaryota</taxon>
        <taxon>Fungi</taxon>
        <taxon>Dikarya</taxon>
        <taxon>Ascomycota</taxon>
        <taxon>Pezizomycotina</taxon>
        <taxon>Sordariomycetes</taxon>
        <taxon>Hypocreomycetidae</taxon>
        <taxon>Glomerellales</taxon>
        <taxon>Glomerellaceae</taxon>
        <taxon>Colletotrichum</taxon>
        <taxon>Colletotrichum acutatum species complex</taxon>
    </lineage>
</organism>
<feature type="transmembrane region" description="Helical" evidence="5">
    <location>
        <begin position="41"/>
        <end position="61"/>
    </location>
</feature>
<evidence type="ECO:0000313" key="8">
    <source>
        <dbReference type="Proteomes" id="UP001239795"/>
    </source>
</evidence>
<gene>
    <name evidence="7" type="ORF">CMEL01_12178</name>
</gene>
<feature type="domain" description="Heterokaryon incompatibility" evidence="6">
    <location>
        <begin position="266"/>
        <end position="430"/>
    </location>
</feature>
<dbReference type="EMBL" id="MLGG01000005">
    <property type="protein sequence ID" value="KAK1464823.1"/>
    <property type="molecule type" value="Genomic_DNA"/>
</dbReference>
<proteinExistence type="predicted"/>
<evidence type="ECO:0000313" key="7">
    <source>
        <dbReference type="EMBL" id="KAK1464823.1"/>
    </source>
</evidence>
<comment type="subcellular location">
    <subcellularLocation>
        <location evidence="1">Membrane</location>
    </subcellularLocation>
</comment>
<dbReference type="InterPro" id="IPR010730">
    <property type="entry name" value="HET"/>
</dbReference>
<dbReference type="AlphaFoldDB" id="A0AAI9UZC4"/>
<dbReference type="Proteomes" id="UP001239795">
    <property type="component" value="Unassembled WGS sequence"/>
</dbReference>
<dbReference type="PANTHER" id="PTHR33112">
    <property type="entry name" value="DOMAIN PROTEIN, PUTATIVE-RELATED"/>
    <property type="match status" value="1"/>
</dbReference>
<accession>A0AAI9UZC4</accession>
<feature type="transmembrane region" description="Helical" evidence="5">
    <location>
        <begin position="98"/>
        <end position="119"/>
    </location>
</feature>
<dbReference type="Pfam" id="PF04145">
    <property type="entry name" value="Ctr"/>
    <property type="match status" value="1"/>
</dbReference>
<evidence type="ECO:0000256" key="3">
    <source>
        <dbReference type="ARBA" id="ARBA00022989"/>
    </source>
</evidence>
<dbReference type="PANTHER" id="PTHR33112:SF8">
    <property type="entry name" value="HETEROKARYON INCOMPATIBILITY DOMAIN-CONTAINING PROTEIN"/>
    <property type="match status" value="1"/>
</dbReference>
<dbReference type="InterPro" id="IPR007274">
    <property type="entry name" value="Cop_transporter"/>
</dbReference>
<evidence type="ECO:0000256" key="4">
    <source>
        <dbReference type="ARBA" id="ARBA00023136"/>
    </source>
</evidence>
<evidence type="ECO:0000256" key="2">
    <source>
        <dbReference type="ARBA" id="ARBA00022692"/>
    </source>
</evidence>
<reference evidence="7 8" key="1">
    <citation type="submission" date="2016-10" db="EMBL/GenBank/DDBJ databases">
        <title>The genome sequence of Colletotrichum fioriniae PJ7.</title>
        <authorList>
            <person name="Baroncelli R."/>
        </authorList>
    </citation>
    <scope>NUCLEOTIDE SEQUENCE [LARGE SCALE GENOMIC DNA]</scope>
    <source>
        <strain evidence="7">Col 31</strain>
    </source>
</reference>
<keyword evidence="4 5" id="KW-0472">Membrane</keyword>
<dbReference type="GO" id="GO:0005375">
    <property type="term" value="F:copper ion transmembrane transporter activity"/>
    <property type="evidence" value="ECO:0007669"/>
    <property type="project" value="InterPro"/>
</dbReference>
<keyword evidence="3 5" id="KW-1133">Transmembrane helix</keyword>
<evidence type="ECO:0000259" key="6">
    <source>
        <dbReference type="Pfam" id="PF06985"/>
    </source>
</evidence>
<keyword evidence="2 5" id="KW-0812">Transmembrane</keyword>
<comment type="caution">
    <text evidence="7">The sequence shown here is derived from an EMBL/GenBank/DDBJ whole genome shotgun (WGS) entry which is preliminary data.</text>
</comment>
<evidence type="ECO:0000256" key="1">
    <source>
        <dbReference type="ARBA" id="ARBA00004370"/>
    </source>
</evidence>
<dbReference type="Pfam" id="PF06985">
    <property type="entry name" value="HET"/>
    <property type="match status" value="1"/>
</dbReference>
<sequence>MDMPSTMSHSHGTEPMPVVFHTKMATALFSESWTPRTPGQYAGTCLALIVFTIILRTLIAFKPMLEATVWAGEYQKSHSRVVEETARKERSSPPTTRLILLRVAHGACEVIIALLGYLLFDSKYLWFQAVTLVVELLVIMAVTSHQQQRALPLHPSNAVPYQVAFATCQSSEMLCKSCNELADGRSKEAERHPEQARGPSSSRVLVHHATWTSFEDAVAAGCHLCTSIHEELVAERLIPDSQPDTARFPGSDEVRLSTSLPTHEKYATLSHCWGKSQILTLRRANMKSFRAGIRVETLPKTFQDTISILRKLGLRYLWIDSLCIIQDSVDDWRKESITMAEVYRNGVINIAATAASGGNDGLYFKPHPIHSRHLRISFTQPIDGTSPEETANGERSNVVEFGDYFLLNSKIWQRGVEEAPLNTRGWVLQERLFSPRVVHFSRHQLFWQCGMDYRIGQFAHSNDRIGSFGKAYTNRDPRAFSQVLWRLKGMAKEKKDPFILEEAYLPWEEVVTTYTAQHLTKGEDKLIAVQALAKAMEEAVDDCYVAGLWESRLVEDLLWVCSAPGERATYSRQTTWRAPTWSWASIDGGAVKKATLTGRYAGRKVFEGEALVKSIKHYVEGYDGMTTGQLKSARLQLEGCLLKSAISWEGEAVLSDGHVKGIGMRSLDPRIRTFIVCPDEWTWDGNGKPNYQLPAGSILLPIGTHPAYKAAGTDPSPCIEGLVLHDAGRKGSLSFHRASYFKLVAEGTIINACLAGKAGALFARHESASGDGTCALNLF</sequence>
<protein>
    <submittedName>
        <fullName evidence="7">Heterokaryon incompatibility protein</fullName>
    </submittedName>
</protein>
<evidence type="ECO:0000256" key="5">
    <source>
        <dbReference type="SAM" id="Phobius"/>
    </source>
</evidence>